<dbReference type="InterPro" id="IPR051315">
    <property type="entry name" value="Bact_Chemotaxis_CheA"/>
</dbReference>
<feature type="domain" description="CheW-like" evidence="11">
    <location>
        <begin position="776"/>
        <end position="908"/>
    </location>
</feature>
<dbReference type="PANTHER" id="PTHR43395:SF1">
    <property type="entry name" value="CHEMOTAXIS PROTEIN CHEA"/>
    <property type="match status" value="1"/>
</dbReference>
<proteinExistence type="predicted"/>
<dbReference type="InterPro" id="IPR036097">
    <property type="entry name" value="HisK_dim/P_sf"/>
</dbReference>
<feature type="domain" description="Histidine kinase" evidence="10">
    <location>
        <begin position="572"/>
        <end position="774"/>
    </location>
</feature>
<name>A0A177MT10_METMH</name>
<dbReference type="FunFam" id="3.30.565.10:FF:000016">
    <property type="entry name" value="Chemotaxis protein CheA, putative"/>
    <property type="match status" value="1"/>
</dbReference>
<dbReference type="SMART" id="SM00387">
    <property type="entry name" value="HATPase_c"/>
    <property type="match status" value="1"/>
</dbReference>
<dbReference type="PROSITE" id="PS50851">
    <property type="entry name" value="CHEW"/>
    <property type="match status" value="1"/>
</dbReference>
<dbReference type="SMART" id="SM01231">
    <property type="entry name" value="H-kinase_dim"/>
    <property type="match status" value="1"/>
</dbReference>
<evidence type="ECO:0000259" key="10">
    <source>
        <dbReference type="PROSITE" id="PS50109"/>
    </source>
</evidence>
<dbReference type="Gene3D" id="2.30.30.40">
    <property type="entry name" value="SH3 Domains"/>
    <property type="match status" value="1"/>
</dbReference>
<dbReference type="InterPro" id="IPR036061">
    <property type="entry name" value="CheW-like_dom_sf"/>
</dbReference>
<dbReference type="InterPro" id="IPR002545">
    <property type="entry name" value="CheW-lke_dom"/>
</dbReference>
<comment type="function">
    <text evidence="8">Involved in the transmission of sensory signals from the chemoreceptors to the flagellar motors. CheA is autophosphorylated; it can transfer its phosphate group to either CheB or CheY.</text>
</comment>
<evidence type="ECO:0000256" key="1">
    <source>
        <dbReference type="ARBA" id="ARBA00000085"/>
    </source>
</evidence>
<evidence type="ECO:0000256" key="3">
    <source>
        <dbReference type="ARBA" id="ARBA00021495"/>
    </source>
</evidence>
<dbReference type="CDD" id="cd16916">
    <property type="entry name" value="HATPase_CheA-like"/>
    <property type="match status" value="1"/>
</dbReference>
<dbReference type="InterPro" id="IPR004358">
    <property type="entry name" value="Sig_transdc_His_kin-like_C"/>
</dbReference>
<evidence type="ECO:0000313" key="13">
    <source>
        <dbReference type="EMBL" id="OAI08928.1"/>
    </source>
</evidence>
<dbReference type="RefSeq" id="WP_064035465.1">
    <property type="nucleotide sequence ID" value="NZ_LUUH01000013.1"/>
</dbReference>
<evidence type="ECO:0000256" key="9">
    <source>
        <dbReference type="PROSITE-ProRule" id="PRU00110"/>
    </source>
</evidence>
<dbReference type="SUPFAM" id="SSF55874">
    <property type="entry name" value="ATPase domain of HSP90 chaperone/DNA topoisomerase II/histidine kinase"/>
    <property type="match status" value="1"/>
</dbReference>
<dbReference type="SMART" id="SM00260">
    <property type="entry name" value="CheW"/>
    <property type="match status" value="1"/>
</dbReference>
<reference evidence="13 14" key="1">
    <citation type="submission" date="2016-03" db="EMBL/GenBank/DDBJ databases">
        <authorList>
            <person name="Ploux O."/>
        </authorList>
    </citation>
    <scope>NUCLEOTIDE SEQUENCE [LARGE SCALE GENOMIC DNA]</scope>
    <source>
        <strain evidence="13 14">R-45371</strain>
    </source>
</reference>
<comment type="catalytic activity">
    <reaction evidence="1">
        <text>ATP + protein L-histidine = ADP + protein N-phospho-L-histidine.</text>
        <dbReference type="EC" id="2.7.13.3"/>
    </reaction>
</comment>
<gene>
    <name evidence="13" type="ORF">A1353_04980</name>
</gene>
<dbReference type="EC" id="2.7.13.3" evidence="2"/>
<dbReference type="CDD" id="cd00088">
    <property type="entry name" value="HPT"/>
    <property type="match status" value="1"/>
</dbReference>
<evidence type="ECO:0000256" key="8">
    <source>
        <dbReference type="ARBA" id="ARBA00035100"/>
    </source>
</evidence>
<feature type="domain" description="HPt" evidence="12">
    <location>
        <begin position="1"/>
        <end position="101"/>
    </location>
</feature>
<dbReference type="Proteomes" id="UP000077763">
    <property type="component" value="Unassembled WGS sequence"/>
</dbReference>
<evidence type="ECO:0000256" key="7">
    <source>
        <dbReference type="ARBA" id="ARBA00023012"/>
    </source>
</evidence>
<dbReference type="GO" id="GO:0000155">
    <property type="term" value="F:phosphorelay sensor kinase activity"/>
    <property type="evidence" value="ECO:0007669"/>
    <property type="project" value="InterPro"/>
</dbReference>
<dbReference type="PROSITE" id="PS50894">
    <property type="entry name" value="HPT"/>
    <property type="match status" value="1"/>
</dbReference>
<accession>A0A177MT10</accession>
<dbReference type="Pfam" id="PF01627">
    <property type="entry name" value="Hpt"/>
    <property type="match status" value="1"/>
</dbReference>
<dbReference type="InterPro" id="IPR003594">
    <property type="entry name" value="HATPase_dom"/>
</dbReference>
<evidence type="ECO:0000256" key="5">
    <source>
        <dbReference type="ARBA" id="ARBA00022679"/>
    </source>
</evidence>
<dbReference type="SMART" id="SM00073">
    <property type="entry name" value="HPT"/>
    <property type="match status" value="1"/>
</dbReference>
<dbReference type="Gene3D" id="1.10.287.560">
    <property type="entry name" value="Histidine kinase CheA-like, homodimeric domain"/>
    <property type="match status" value="1"/>
</dbReference>
<evidence type="ECO:0000256" key="4">
    <source>
        <dbReference type="ARBA" id="ARBA00022553"/>
    </source>
</evidence>
<dbReference type="Pfam" id="PF01584">
    <property type="entry name" value="CheW"/>
    <property type="match status" value="1"/>
</dbReference>
<evidence type="ECO:0000256" key="2">
    <source>
        <dbReference type="ARBA" id="ARBA00012438"/>
    </source>
</evidence>
<evidence type="ECO:0000256" key="6">
    <source>
        <dbReference type="ARBA" id="ARBA00022777"/>
    </source>
</evidence>
<dbReference type="PROSITE" id="PS50109">
    <property type="entry name" value="HIS_KIN"/>
    <property type="match status" value="1"/>
</dbReference>
<evidence type="ECO:0000313" key="14">
    <source>
        <dbReference type="Proteomes" id="UP000077763"/>
    </source>
</evidence>
<evidence type="ECO:0000259" key="12">
    <source>
        <dbReference type="PROSITE" id="PS50894"/>
    </source>
</evidence>
<organism evidence="13 14">
    <name type="scientific">Methylomonas methanica</name>
    <dbReference type="NCBI Taxonomy" id="421"/>
    <lineage>
        <taxon>Bacteria</taxon>
        <taxon>Pseudomonadati</taxon>
        <taxon>Pseudomonadota</taxon>
        <taxon>Gammaproteobacteria</taxon>
        <taxon>Methylococcales</taxon>
        <taxon>Methylococcaceae</taxon>
        <taxon>Methylomonas</taxon>
    </lineage>
</organism>
<dbReference type="GO" id="GO:0006935">
    <property type="term" value="P:chemotaxis"/>
    <property type="evidence" value="ECO:0007669"/>
    <property type="project" value="InterPro"/>
</dbReference>
<keyword evidence="7" id="KW-0902">Two-component regulatory system</keyword>
<dbReference type="Pfam" id="PF02895">
    <property type="entry name" value="H-kinase_dim"/>
    <property type="match status" value="1"/>
</dbReference>
<dbReference type="SUPFAM" id="SSF50341">
    <property type="entry name" value="CheW-like"/>
    <property type="match status" value="1"/>
</dbReference>
<sequence>MTPLLEQFLSEARDFLEGIGEKLMQLEDAPGDAELMTALFRMVHTLKGNSGLFDFPEMTRVLHAGEDLMDAVRHEQVEYSQDLADRLLDAMDFVGMLCDEVEAKGSIGAHHAADSARLAESLRRLIASVDAAAAVVAVVASALPNALTKTGIVLVEGDLPPLADIPESIRMDAYRQACGGVDLHWLDYTPEADCFFQGDDPFFQARGTPGFLWGSITIRQAWPALAELDAYHCVLEFHLLTTAPREQLDEYYRYVPDQVRMIPVTPLFLALPQGNRNGGPVAYENFVDKALGLLGANQLEDLVLAASNLIELSSLELWLSSALRWLLLVMELEPENRDAFAKIIDSLRRLSPPTWTELLPKVSGGNPPPEIEPHLSQHSLTPEEAEALTRMLDVQREILNLPIQENWQLGRIKAVAATLTGCLMASDDVAARAGLEAATAMALDEAASLPLLAWLDQFQQTRSTASVESLVNQADVGVPVPRNLSEIQSDLSADAVRVSDVDAEAKFGRRAEDAGIGPKSLKVDQLKIDRLMNLIGEMVVSKNALPYLAGRAEDVFGVRDLSREIKAQYTVINRIAEEMQDAIMQVRMMPVSFVFQRFPRLVRDTSRKLGKEVNLVLVGEDTEADKNVIEALGDPLVHIVRNSLDHGFEQPDERRAVGKPVAGTLTIRASQESDRVVIEIQDDGKGIDPDIVKRKAYQKGIIDEATLERISDQDAINLIFAAGLSTVDVISDLSGRGVGMDVVRTAVEKVNGAISLESEIGKGTRIRLSLPLSMAVTHVMLIESAGQTFGIPMDSVLETVRVPCASISSIKQSLVTVLRGNIVPLKSINALLAIAAPPQANSDHELAVLVVRCGNEAVGLLVDDFRETVDIILKPMTGVLADIPVYAGSALMGDGSVLMVLNIKELLP</sequence>
<evidence type="ECO:0000259" key="11">
    <source>
        <dbReference type="PROSITE" id="PS50851"/>
    </source>
</evidence>
<keyword evidence="6" id="KW-0418">Kinase</keyword>
<dbReference type="GO" id="GO:0005737">
    <property type="term" value="C:cytoplasm"/>
    <property type="evidence" value="ECO:0007669"/>
    <property type="project" value="InterPro"/>
</dbReference>
<keyword evidence="5" id="KW-0808">Transferase</keyword>
<feature type="modified residue" description="Phosphohistidine" evidence="9">
    <location>
        <position position="44"/>
    </location>
</feature>
<dbReference type="SUPFAM" id="SSF47384">
    <property type="entry name" value="Homodimeric domain of signal transducing histidine kinase"/>
    <property type="match status" value="1"/>
</dbReference>
<dbReference type="Gene3D" id="3.30.565.10">
    <property type="entry name" value="Histidine kinase-like ATPase, C-terminal domain"/>
    <property type="match status" value="1"/>
</dbReference>
<protein>
    <recommendedName>
        <fullName evidence="3">Chemotaxis protein CheA</fullName>
        <ecNumber evidence="2">2.7.13.3</ecNumber>
    </recommendedName>
</protein>
<dbReference type="SUPFAM" id="SSF47226">
    <property type="entry name" value="Histidine-containing phosphotransfer domain, HPT domain"/>
    <property type="match status" value="1"/>
</dbReference>
<dbReference type="EMBL" id="LUUH01000013">
    <property type="protein sequence ID" value="OAI08928.1"/>
    <property type="molecule type" value="Genomic_DNA"/>
</dbReference>
<dbReference type="InterPro" id="IPR036890">
    <property type="entry name" value="HATPase_C_sf"/>
</dbReference>
<dbReference type="PANTHER" id="PTHR43395">
    <property type="entry name" value="SENSOR HISTIDINE KINASE CHEA"/>
    <property type="match status" value="1"/>
</dbReference>
<dbReference type="AlphaFoldDB" id="A0A177MT10"/>
<dbReference type="Gene3D" id="1.20.120.160">
    <property type="entry name" value="HPT domain"/>
    <property type="match status" value="1"/>
</dbReference>
<dbReference type="InterPro" id="IPR036641">
    <property type="entry name" value="HPT_dom_sf"/>
</dbReference>
<dbReference type="InterPro" id="IPR005467">
    <property type="entry name" value="His_kinase_dom"/>
</dbReference>
<keyword evidence="4 9" id="KW-0597">Phosphoprotein</keyword>
<dbReference type="InterPro" id="IPR004105">
    <property type="entry name" value="CheA-like_dim"/>
</dbReference>
<dbReference type="InterPro" id="IPR037006">
    <property type="entry name" value="CheA-like_homodim_sf"/>
</dbReference>
<comment type="caution">
    <text evidence="13">The sequence shown here is derived from an EMBL/GenBank/DDBJ whole genome shotgun (WGS) entry which is preliminary data.</text>
</comment>
<dbReference type="Pfam" id="PF02518">
    <property type="entry name" value="HATPase_c"/>
    <property type="match status" value="1"/>
</dbReference>
<dbReference type="PRINTS" id="PR00344">
    <property type="entry name" value="BCTRLSENSOR"/>
</dbReference>
<dbReference type="InterPro" id="IPR008207">
    <property type="entry name" value="Sig_transdc_His_kin_Hpt_dom"/>
</dbReference>